<evidence type="ECO:0000313" key="2">
    <source>
        <dbReference type="EMBL" id="KUJ08604.1"/>
    </source>
</evidence>
<organism evidence="2 3">
    <name type="scientific">Mollisia scopiformis</name>
    <name type="common">Conifer needle endophyte fungus</name>
    <name type="synonym">Phialocephala scopiformis</name>
    <dbReference type="NCBI Taxonomy" id="149040"/>
    <lineage>
        <taxon>Eukaryota</taxon>
        <taxon>Fungi</taxon>
        <taxon>Dikarya</taxon>
        <taxon>Ascomycota</taxon>
        <taxon>Pezizomycotina</taxon>
        <taxon>Leotiomycetes</taxon>
        <taxon>Helotiales</taxon>
        <taxon>Mollisiaceae</taxon>
        <taxon>Mollisia</taxon>
    </lineage>
</organism>
<gene>
    <name evidence="2" type="ORF">LY89DRAFT_725055</name>
</gene>
<evidence type="ECO:0000313" key="3">
    <source>
        <dbReference type="Proteomes" id="UP000070700"/>
    </source>
</evidence>
<feature type="transmembrane region" description="Helical" evidence="1">
    <location>
        <begin position="335"/>
        <end position="353"/>
    </location>
</feature>
<dbReference type="Gene3D" id="3.30.2010.10">
    <property type="entry name" value="Metalloproteases ('zincins'), catalytic domain"/>
    <property type="match status" value="1"/>
</dbReference>
<dbReference type="Proteomes" id="UP000070700">
    <property type="component" value="Unassembled WGS sequence"/>
</dbReference>
<dbReference type="EMBL" id="KQ947435">
    <property type="protein sequence ID" value="KUJ08604.1"/>
    <property type="molecule type" value="Genomic_DNA"/>
</dbReference>
<feature type="transmembrane region" description="Helical" evidence="1">
    <location>
        <begin position="66"/>
        <end position="88"/>
    </location>
</feature>
<feature type="transmembrane region" description="Helical" evidence="1">
    <location>
        <begin position="108"/>
        <end position="127"/>
    </location>
</feature>
<keyword evidence="1" id="KW-1133">Transmembrane helix</keyword>
<keyword evidence="3" id="KW-1185">Reference proteome</keyword>
<dbReference type="RefSeq" id="XP_018062959.1">
    <property type="nucleotide sequence ID" value="XM_018218947.1"/>
</dbReference>
<name>A0A132B9R1_MOLSC</name>
<keyword evidence="1" id="KW-0472">Membrane</keyword>
<dbReference type="GeneID" id="28828673"/>
<proteinExistence type="predicted"/>
<feature type="transmembrane region" description="Helical" evidence="1">
    <location>
        <begin position="20"/>
        <end position="37"/>
    </location>
</feature>
<dbReference type="InParanoid" id="A0A132B9R1"/>
<keyword evidence="1" id="KW-0812">Transmembrane</keyword>
<dbReference type="AlphaFoldDB" id="A0A132B9R1"/>
<protein>
    <submittedName>
        <fullName evidence="2">Uncharacterized protein</fullName>
    </submittedName>
</protein>
<feature type="transmembrane region" description="Helical" evidence="1">
    <location>
        <begin position="294"/>
        <end position="315"/>
    </location>
</feature>
<accession>A0A132B9R1</accession>
<feature type="transmembrane region" description="Helical" evidence="1">
    <location>
        <begin position="161"/>
        <end position="180"/>
    </location>
</feature>
<dbReference type="PANTHER" id="PTHR10120">
    <property type="entry name" value="CAAX PRENYL PROTEASE 1"/>
    <property type="match status" value="1"/>
</dbReference>
<dbReference type="KEGG" id="psco:LY89DRAFT_725055"/>
<dbReference type="OrthoDB" id="3526254at2759"/>
<feature type="transmembrane region" description="Helical" evidence="1">
    <location>
        <begin position="186"/>
        <end position="204"/>
    </location>
</feature>
<dbReference type="STRING" id="149040.A0A132B9R1"/>
<evidence type="ECO:0000256" key="1">
    <source>
        <dbReference type="SAM" id="Phobius"/>
    </source>
</evidence>
<sequence>MDLQKSSTAPEPNYIFTKSVAIYSALVVHLLECFLTWRQLRLQRAIDPVTDAAARKTHSWRLTKSWWLYIATVLVITFDAIPWLWRLVQAYQTAYLPSLGSEFWRSSLFLMACGLMYMVVGTLVSVVELRLLKDSINVEPTPIPRWDKVLYDITKGKPVPAMILCLCFDVLLLKACGLKLQGHHFLVLLLVQISSIIILYPIYLQYRTHRSSPLGSGALKDGILEAATEINFPLKRIDVVAGPLESLDQGVQFLGWPRKTNIVIHEAMLDRFNAQEILSLLASRFGEWKLRVSLAIYMLSMLFFVNMFTYILLFIKQRAVYEDFGFVDEYPLIPGLILFAVAFARPCSSYVRIQRNLATYRMFFISDKHAADNGHLTELQAALGKIAKAQQEAGEIDWMFSMYYNGEPTISERLARLEKIASEKAGKEDFLVEKKEKAIMA</sequence>
<reference evidence="2 3" key="1">
    <citation type="submission" date="2015-10" db="EMBL/GenBank/DDBJ databases">
        <title>Full genome of DAOMC 229536 Phialocephala scopiformis, a fungal endophyte of spruce producing the potent anti-insectan compound rugulosin.</title>
        <authorList>
            <consortium name="DOE Joint Genome Institute"/>
            <person name="Walker A.K."/>
            <person name="Frasz S.L."/>
            <person name="Seifert K.A."/>
            <person name="Miller J.D."/>
            <person name="Mondo S.J."/>
            <person name="Labutti K."/>
            <person name="Lipzen A."/>
            <person name="Dockter R."/>
            <person name="Kennedy M."/>
            <person name="Grigoriev I.V."/>
            <person name="Spatafora J.W."/>
        </authorList>
    </citation>
    <scope>NUCLEOTIDE SEQUENCE [LARGE SCALE GENOMIC DNA]</scope>
    <source>
        <strain evidence="2 3">CBS 120377</strain>
    </source>
</reference>